<organism evidence="2 3">
    <name type="scientific">Xenopus laevis</name>
    <name type="common">African clawed frog</name>
    <dbReference type="NCBI Taxonomy" id="8355"/>
    <lineage>
        <taxon>Eukaryota</taxon>
        <taxon>Metazoa</taxon>
        <taxon>Chordata</taxon>
        <taxon>Craniata</taxon>
        <taxon>Vertebrata</taxon>
        <taxon>Euteleostomi</taxon>
        <taxon>Amphibia</taxon>
        <taxon>Batrachia</taxon>
        <taxon>Anura</taxon>
        <taxon>Pipoidea</taxon>
        <taxon>Pipidae</taxon>
        <taxon>Xenopodinae</taxon>
        <taxon>Xenopus</taxon>
        <taxon>Xenopus</taxon>
    </lineage>
</organism>
<name>A0A8J1LT96_XENLA</name>
<dbReference type="GeneID" id="108703769"/>
<evidence type="ECO:0000256" key="1">
    <source>
        <dbReference type="SAM" id="MobiDB-lite"/>
    </source>
</evidence>
<feature type="region of interest" description="Disordered" evidence="1">
    <location>
        <begin position="1"/>
        <end position="20"/>
    </location>
</feature>
<accession>A0A8J1LT96</accession>
<gene>
    <name evidence="3" type="primary">LOC108703769</name>
</gene>
<sequence length="446" mass="49466">MMERPRNGAGHSYTAQRQSYAAQRMNSKRLMALHGGFIDTDAQGGPSKRVRGLESPMCNMVAFGHKTTNMLGMEETGISCSIVSVCPWEVETSAKEQLSTLYDALDNGSERLSRPKQDPIGYRRSLSSNRIHSGEENSVCEKDNGYSYRPPLPPNTGGFWNPWKSYEWGPSFFLRKWEAGKDSTENGLNTNPGTMKEVQGPLIDLGTIKRPIATETEQHSGVSLPAVSGPSHPLKVLIAGHSCISRAFKRATESGEGCQLGIPEEHMTISWLSEEGLLWKDFGKMLQTTDTSQLDLLIIHAGGNDLTSTKTIQLIIDIRTDLLKIKEKKRPKALAWSNVLPRPTWEGAGSQVAVDRTRKKVNRALSRFMVSNGDFVVTHNDFTVKSPELFRENGIHLSDAGLDIFNADLRTFLTEWKKTPPRLPQPLKVLIASHSKGQLRVVKVAS</sequence>
<protein>
    <submittedName>
        <fullName evidence="3">Uncharacterized protein LOC108703769</fullName>
    </submittedName>
</protein>
<proteinExistence type="predicted"/>
<dbReference type="AlphaFoldDB" id="A0A8J1LT96"/>
<evidence type="ECO:0000313" key="3">
    <source>
        <dbReference type="RefSeq" id="XP_041432529.1"/>
    </source>
</evidence>
<dbReference type="OrthoDB" id="9909727at2759"/>
<dbReference type="KEGG" id="xla:108703769"/>
<reference evidence="3" key="1">
    <citation type="submission" date="2025-08" db="UniProtKB">
        <authorList>
            <consortium name="RefSeq"/>
        </authorList>
    </citation>
    <scope>IDENTIFICATION</scope>
    <source>
        <strain evidence="3">J_2021</strain>
        <tissue evidence="3">Erythrocytes</tissue>
    </source>
</reference>
<feature type="region of interest" description="Disordered" evidence="1">
    <location>
        <begin position="109"/>
        <end position="128"/>
    </location>
</feature>
<keyword evidence="2" id="KW-1185">Reference proteome</keyword>
<dbReference type="Gene3D" id="3.40.50.1110">
    <property type="entry name" value="SGNH hydrolase"/>
    <property type="match status" value="1"/>
</dbReference>
<dbReference type="InterPro" id="IPR036514">
    <property type="entry name" value="SGNH_hydro_sf"/>
</dbReference>
<dbReference type="SUPFAM" id="SSF52266">
    <property type="entry name" value="SGNH hydrolase"/>
    <property type="match status" value="1"/>
</dbReference>
<dbReference type="RefSeq" id="XP_041432529.1">
    <property type="nucleotide sequence ID" value="XM_041576595.1"/>
</dbReference>
<evidence type="ECO:0000313" key="2">
    <source>
        <dbReference type="Proteomes" id="UP000186698"/>
    </source>
</evidence>
<dbReference type="Proteomes" id="UP000186698">
    <property type="component" value="Chromosome 9_10L"/>
</dbReference>